<dbReference type="Gene3D" id="1.25.40.20">
    <property type="entry name" value="Ankyrin repeat-containing domain"/>
    <property type="match status" value="1"/>
</dbReference>
<dbReference type="PANTHER" id="PTHR24198">
    <property type="entry name" value="ANKYRIN REPEAT AND PROTEIN KINASE DOMAIN-CONTAINING PROTEIN"/>
    <property type="match status" value="1"/>
</dbReference>
<dbReference type="InterPro" id="IPR036770">
    <property type="entry name" value="Ankyrin_rpt-contain_sf"/>
</dbReference>
<dbReference type="Pfam" id="PF12796">
    <property type="entry name" value="Ank_2"/>
    <property type="match status" value="1"/>
</dbReference>
<protein>
    <submittedName>
        <fullName evidence="3">Similar to Putative ankyrin repeat protein MM_0045 acc. no. Q8Q0U0</fullName>
    </submittedName>
</protein>
<dbReference type="SUPFAM" id="SSF48403">
    <property type="entry name" value="Ankyrin repeat"/>
    <property type="match status" value="1"/>
</dbReference>
<accession>U4L9S7</accession>
<dbReference type="SMART" id="SM00248">
    <property type="entry name" value="ANK"/>
    <property type="match status" value="4"/>
</dbReference>
<evidence type="ECO:0000256" key="1">
    <source>
        <dbReference type="ARBA" id="ARBA00022737"/>
    </source>
</evidence>
<dbReference type="AlphaFoldDB" id="U4L9S7"/>
<proteinExistence type="predicted"/>
<keyword evidence="1" id="KW-0677">Repeat</keyword>
<dbReference type="PANTHER" id="PTHR24198:SF165">
    <property type="entry name" value="ANKYRIN REPEAT-CONTAINING PROTEIN-RELATED"/>
    <property type="match status" value="1"/>
</dbReference>
<keyword evidence="2" id="KW-0040">ANK repeat</keyword>
<evidence type="ECO:0000256" key="2">
    <source>
        <dbReference type="ARBA" id="ARBA00023043"/>
    </source>
</evidence>
<organism evidence="3 4">
    <name type="scientific">Pyronema omphalodes (strain CBS 100304)</name>
    <name type="common">Pyronema confluens</name>
    <dbReference type="NCBI Taxonomy" id="1076935"/>
    <lineage>
        <taxon>Eukaryota</taxon>
        <taxon>Fungi</taxon>
        <taxon>Dikarya</taxon>
        <taxon>Ascomycota</taxon>
        <taxon>Pezizomycotina</taxon>
        <taxon>Pezizomycetes</taxon>
        <taxon>Pezizales</taxon>
        <taxon>Pyronemataceae</taxon>
        <taxon>Pyronema</taxon>
    </lineage>
</organism>
<gene>
    <name evidence="3" type="ORF">PCON_02387</name>
</gene>
<dbReference type="EMBL" id="HF936265">
    <property type="protein sequence ID" value="CCX15928.1"/>
    <property type="molecule type" value="Genomic_DNA"/>
</dbReference>
<reference evidence="3 4" key="1">
    <citation type="journal article" date="2013" name="PLoS Genet.">
        <title>The genome and development-dependent transcriptomes of Pyronema confluens: a window into fungal evolution.</title>
        <authorList>
            <person name="Traeger S."/>
            <person name="Altegoer F."/>
            <person name="Freitag M."/>
            <person name="Gabaldon T."/>
            <person name="Kempken F."/>
            <person name="Kumar A."/>
            <person name="Marcet-Houben M."/>
            <person name="Poggeler S."/>
            <person name="Stajich J.E."/>
            <person name="Nowrousian M."/>
        </authorList>
    </citation>
    <scope>NUCLEOTIDE SEQUENCE [LARGE SCALE GENOMIC DNA]</scope>
    <source>
        <strain evidence="4">CBS 100304</strain>
        <tissue evidence="3">Vegetative mycelium</tissue>
    </source>
</reference>
<dbReference type="STRING" id="1076935.U4L9S7"/>
<sequence length="276" mass="30505">MRGFSALVCYVGRLSASRTALVEKGADINAENMDGDTALFRAIRYNWHHLHLKNGKLAKLLIKKGADMLAQDCAGRSILSLAAMARLDKIVDLALYKGADIELECHQGRMALSYTASEAQEAVVELLLRCGANVYSRCKMGKHPVAWAAESGYRGITVILLATVACYRFAEDTTPNVNKMLVDSGADLQKLRAIYSISAQESLKKTLRRCLDKYSHVDSNDRLRGKASLLWNYARLEEAGWRVGIGRDEDVHLDSTARVLPSQVAIYEGDKVVQDV</sequence>
<dbReference type="eggNOG" id="KOG4369">
    <property type="taxonomic scope" value="Eukaryota"/>
</dbReference>
<evidence type="ECO:0000313" key="3">
    <source>
        <dbReference type="EMBL" id="CCX15928.1"/>
    </source>
</evidence>
<keyword evidence="4" id="KW-1185">Reference proteome</keyword>
<dbReference type="Proteomes" id="UP000018144">
    <property type="component" value="Unassembled WGS sequence"/>
</dbReference>
<dbReference type="InterPro" id="IPR002110">
    <property type="entry name" value="Ankyrin_rpt"/>
</dbReference>
<name>U4L9S7_PYROM</name>
<dbReference type="OrthoDB" id="194358at2759"/>
<evidence type="ECO:0000313" key="4">
    <source>
        <dbReference type="Proteomes" id="UP000018144"/>
    </source>
</evidence>